<protein>
    <submittedName>
        <fullName evidence="2">Uncharacterized protein</fullName>
    </submittedName>
</protein>
<organism evidence="2 3">
    <name type="scientific">Phanerochaete sordida</name>
    <dbReference type="NCBI Taxonomy" id="48140"/>
    <lineage>
        <taxon>Eukaryota</taxon>
        <taxon>Fungi</taxon>
        <taxon>Dikarya</taxon>
        <taxon>Basidiomycota</taxon>
        <taxon>Agaricomycotina</taxon>
        <taxon>Agaricomycetes</taxon>
        <taxon>Polyporales</taxon>
        <taxon>Phanerochaetaceae</taxon>
        <taxon>Phanerochaete</taxon>
    </lineage>
</organism>
<accession>A0A9P3GKN4</accession>
<dbReference type="AlphaFoldDB" id="A0A9P3GKN4"/>
<dbReference type="Proteomes" id="UP000703269">
    <property type="component" value="Unassembled WGS sequence"/>
</dbReference>
<comment type="caution">
    <text evidence="2">The sequence shown here is derived from an EMBL/GenBank/DDBJ whole genome shotgun (WGS) entry which is preliminary data.</text>
</comment>
<evidence type="ECO:0000313" key="2">
    <source>
        <dbReference type="EMBL" id="GJE97638.1"/>
    </source>
</evidence>
<proteinExistence type="predicted"/>
<dbReference type="EMBL" id="BPQB01000075">
    <property type="protein sequence ID" value="GJE97638.1"/>
    <property type="molecule type" value="Genomic_DNA"/>
</dbReference>
<evidence type="ECO:0000313" key="3">
    <source>
        <dbReference type="Proteomes" id="UP000703269"/>
    </source>
</evidence>
<feature type="compositionally biased region" description="Low complexity" evidence="1">
    <location>
        <begin position="62"/>
        <end position="73"/>
    </location>
</feature>
<reference evidence="2 3" key="1">
    <citation type="submission" date="2021-08" db="EMBL/GenBank/DDBJ databases">
        <title>Draft Genome Sequence of Phanerochaete sordida strain YK-624.</title>
        <authorList>
            <person name="Mori T."/>
            <person name="Dohra H."/>
            <person name="Suzuki T."/>
            <person name="Kawagishi H."/>
            <person name="Hirai H."/>
        </authorList>
    </citation>
    <scope>NUCLEOTIDE SEQUENCE [LARGE SCALE GENOMIC DNA]</scope>
    <source>
        <strain evidence="2 3">YK-624</strain>
    </source>
</reference>
<keyword evidence="3" id="KW-1185">Reference proteome</keyword>
<feature type="region of interest" description="Disordered" evidence="1">
    <location>
        <begin position="48"/>
        <end position="116"/>
    </location>
</feature>
<evidence type="ECO:0000256" key="1">
    <source>
        <dbReference type="SAM" id="MobiDB-lite"/>
    </source>
</evidence>
<sequence length="116" mass="11884">MSSYYTTGANTLDSGYPPVGFDAVSGYAAPTPYAQGPQPQYTSQVVQPGHLTVPGKTGYDLSPTVSSSSEATSNEQGCRGVPGQATVVKTKPRPRPTTGSGKPRSPEDGGGCCIVM</sequence>
<gene>
    <name evidence="2" type="ORF">PsYK624_138590</name>
</gene>
<name>A0A9P3GKN4_9APHY</name>